<protein>
    <submittedName>
        <fullName evidence="3">Uncharacterized protein</fullName>
    </submittedName>
</protein>
<evidence type="ECO:0000313" key="3">
    <source>
        <dbReference type="EMBL" id="CAF4832860.1"/>
    </source>
</evidence>
<dbReference type="AlphaFoldDB" id="A0A821QYX3"/>
<gene>
    <name evidence="1" type="ORF">GRG538_LOCUS28149</name>
    <name evidence="3" type="ORF">QYT958_LOCUS25869</name>
    <name evidence="2" type="ORF">UJA718_LOCUS21193</name>
</gene>
<evidence type="ECO:0000313" key="1">
    <source>
        <dbReference type="EMBL" id="CAF3698177.1"/>
    </source>
</evidence>
<organism evidence="3 4">
    <name type="scientific">Rotaria socialis</name>
    <dbReference type="NCBI Taxonomy" id="392032"/>
    <lineage>
        <taxon>Eukaryota</taxon>
        <taxon>Metazoa</taxon>
        <taxon>Spiralia</taxon>
        <taxon>Gnathifera</taxon>
        <taxon>Rotifera</taxon>
        <taxon>Eurotatoria</taxon>
        <taxon>Bdelloidea</taxon>
        <taxon>Philodinida</taxon>
        <taxon>Philodinidae</taxon>
        <taxon>Rotaria</taxon>
    </lineage>
</organism>
<dbReference type="Proteomes" id="UP000663873">
    <property type="component" value="Unassembled WGS sequence"/>
</dbReference>
<evidence type="ECO:0000313" key="4">
    <source>
        <dbReference type="Proteomes" id="UP000663848"/>
    </source>
</evidence>
<keyword evidence="5" id="KW-1185">Reference proteome</keyword>
<proteinExistence type="predicted"/>
<sequence>MPSSNSISDHLFRLDVYLYERNLQEATKELNTIIDYLQKNKTDDITKKALVLHIIKRINVNYELEHYQKVLNDFQMLSDLGEDPKKTKGLFLIKEKATMTVLLDETNRRFAQAVLEFIDFWASSGDEHQNASKTKDFSSGKGMNFNRSLAQLIFSSEFHRLILI</sequence>
<evidence type="ECO:0000313" key="5">
    <source>
        <dbReference type="Proteomes" id="UP000663873"/>
    </source>
</evidence>
<name>A0A821QYX3_9BILA</name>
<dbReference type="EMBL" id="CAJOBP010004084">
    <property type="protein sequence ID" value="CAF4429175.1"/>
    <property type="molecule type" value="Genomic_DNA"/>
</dbReference>
<accession>A0A821QYX3</accession>
<dbReference type="Proteomes" id="UP000663848">
    <property type="component" value="Unassembled WGS sequence"/>
</dbReference>
<dbReference type="EMBL" id="CAJNYT010004875">
    <property type="protein sequence ID" value="CAF3698177.1"/>
    <property type="molecule type" value="Genomic_DNA"/>
</dbReference>
<evidence type="ECO:0000313" key="2">
    <source>
        <dbReference type="EMBL" id="CAF4429175.1"/>
    </source>
</evidence>
<reference evidence="3" key="1">
    <citation type="submission" date="2021-02" db="EMBL/GenBank/DDBJ databases">
        <authorList>
            <person name="Nowell W R."/>
        </authorList>
    </citation>
    <scope>NUCLEOTIDE SEQUENCE</scope>
</reference>
<dbReference type="Proteomes" id="UP000663872">
    <property type="component" value="Unassembled WGS sequence"/>
</dbReference>
<dbReference type="EMBL" id="CAJOBR010005965">
    <property type="protein sequence ID" value="CAF4832860.1"/>
    <property type="molecule type" value="Genomic_DNA"/>
</dbReference>
<comment type="caution">
    <text evidence="3">The sequence shown here is derived from an EMBL/GenBank/DDBJ whole genome shotgun (WGS) entry which is preliminary data.</text>
</comment>